<evidence type="ECO:0008006" key="5">
    <source>
        <dbReference type="Google" id="ProtNLM"/>
    </source>
</evidence>
<feature type="chain" id="PRO_5045064723" description="Cytochrome c family protein" evidence="2">
    <location>
        <begin position="25"/>
        <end position="497"/>
    </location>
</feature>
<keyword evidence="2" id="KW-0732">Signal</keyword>
<dbReference type="EMBL" id="JBHUJB010000073">
    <property type="protein sequence ID" value="MFD2160162.1"/>
    <property type="molecule type" value="Genomic_DNA"/>
</dbReference>
<evidence type="ECO:0000313" key="3">
    <source>
        <dbReference type="EMBL" id="MFD2160162.1"/>
    </source>
</evidence>
<name>A0ABW4ZF18_9BACT</name>
<accession>A0ABW4ZF18</accession>
<evidence type="ECO:0000313" key="4">
    <source>
        <dbReference type="Proteomes" id="UP001597389"/>
    </source>
</evidence>
<comment type="caution">
    <text evidence="3">The sequence shown here is derived from an EMBL/GenBank/DDBJ whole genome shotgun (WGS) entry which is preliminary data.</text>
</comment>
<dbReference type="Proteomes" id="UP001597389">
    <property type="component" value="Unassembled WGS sequence"/>
</dbReference>
<protein>
    <recommendedName>
        <fullName evidence="5">Cytochrome c family protein</fullName>
    </recommendedName>
</protein>
<organism evidence="3 4">
    <name type="scientific">Rubritalea tangerina</name>
    <dbReference type="NCBI Taxonomy" id="430798"/>
    <lineage>
        <taxon>Bacteria</taxon>
        <taxon>Pseudomonadati</taxon>
        <taxon>Verrucomicrobiota</taxon>
        <taxon>Verrucomicrobiia</taxon>
        <taxon>Verrucomicrobiales</taxon>
        <taxon>Rubritaleaceae</taxon>
        <taxon>Rubritalea</taxon>
    </lineage>
</organism>
<evidence type="ECO:0000256" key="1">
    <source>
        <dbReference type="SAM" id="MobiDB-lite"/>
    </source>
</evidence>
<proteinExistence type="predicted"/>
<feature type="region of interest" description="Disordered" evidence="1">
    <location>
        <begin position="138"/>
        <end position="163"/>
    </location>
</feature>
<feature type="signal peptide" evidence="2">
    <location>
        <begin position="1"/>
        <end position="24"/>
    </location>
</feature>
<evidence type="ECO:0000256" key="2">
    <source>
        <dbReference type="SAM" id="SignalP"/>
    </source>
</evidence>
<sequence length="497" mass="54897">MNTQNKLRIVGGLLLGAGMASVYAAGETEVEMPRYPKACDTKTLPNGYVWPAISSVLPYDKQSYKTSKSEAIVETPSECNVFETQKAFDLFSWGTFVALNWPADEQGNPLKAEIGSTPKAPRVWETYLAPSQIFKPDGSMPDAWGTPEKSHTKSKGGRSLKDTSKRAHILDEVDEAFFNKETPLPPIVDLNKAYVRYEVRINKSEYDYIVTNQLYNLEGQSAFLANSKAKIEFPKGVSGSSPVRGAMELKVAWKKLGENDDASKFHTIHPEVYDPNSKTYSSGAAYGMVGMHIMVRTEDAPEWVWATFEHVDNAPIVDLRGAKKHSVSYDPNKKYNFWSKDKGLSSLGGFSDKSYAAMLAAQKVNVKAGKPADDYSQPMAERIPSQITQVVTTNNEVAVSEWTGYLNAQMQEKLEGTVWENYRLISTQWPVNPGVKPAGNPAPISLGNPVMETYMQVNGSCMNCHAGATYGPDGNDTNLANFSFMLQRAQSKKKSTN</sequence>
<gene>
    <name evidence="3" type="ORF">ACFSW8_14750</name>
</gene>
<keyword evidence="4" id="KW-1185">Reference proteome</keyword>
<dbReference type="RefSeq" id="WP_377178626.1">
    <property type="nucleotide sequence ID" value="NZ_JBHUJB010000073.1"/>
</dbReference>
<reference evidence="4" key="1">
    <citation type="journal article" date="2019" name="Int. J. Syst. Evol. Microbiol.">
        <title>The Global Catalogue of Microorganisms (GCM) 10K type strain sequencing project: providing services to taxonomists for standard genome sequencing and annotation.</title>
        <authorList>
            <consortium name="The Broad Institute Genomics Platform"/>
            <consortium name="The Broad Institute Genome Sequencing Center for Infectious Disease"/>
            <person name="Wu L."/>
            <person name="Ma J."/>
        </authorList>
    </citation>
    <scope>NUCLEOTIDE SEQUENCE [LARGE SCALE GENOMIC DNA]</scope>
    <source>
        <strain evidence="4">CCUG 57942</strain>
    </source>
</reference>